<dbReference type="Pfam" id="PF01936">
    <property type="entry name" value="NYN"/>
    <property type="match status" value="1"/>
</dbReference>
<gene>
    <name evidence="2" type="ORF">SE15_01815</name>
</gene>
<dbReference type="CDD" id="cd11297">
    <property type="entry name" value="PIN_LabA-like_N_1"/>
    <property type="match status" value="1"/>
</dbReference>
<dbReference type="PANTHER" id="PTHR35811:SF1">
    <property type="entry name" value="HTH OST-TYPE DOMAIN-CONTAINING PROTEIN"/>
    <property type="match status" value="1"/>
</dbReference>
<keyword evidence="3" id="KW-1185">Reference proteome</keyword>
<evidence type="ECO:0000313" key="3">
    <source>
        <dbReference type="Proteomes" id="UP000050544"/>
    </source>
</evidence>
<name>A0A0P6Y4J7_9CHLR</name>
<evidence type="ECO:0000313" key="2">
    <source>
        <dbReference type="EMBL" id="KPL83965.1"/>
    </source>
</evidence>
<dbReference type="InterPro" id="IPR021139">
    <property type="entry name" value="NYN"/>
</dbReference>
<dbReference type="PANTHER" id="PTHR35811">
    <property type="entry name" value="SLR1870 PROTEIN"/>
    <property type="match status" value="1"/>
</dbReference>
<evidence type="ECO:0000259" key="1">
    <source>
        <dbReference type="Pfam" id="PF01936"/>
    </source>
</evidence>
<dbReference type="RefSeq" id="WP_054520390.1">
    <property type="nucleotide sequence ID" value="NZ_LGKO01000002.1"/>
</dbReference>
<reference evidence="2 3" key="1">
    <citation type="submission" date="2015-07" db="EMBL/GenBank/DDBJ databases">
        <title>Whole genome sequence of Thermanaerothrix daxensis DSM 23592.</title>
        <authorList>
            <person name="Hemp J."/>
            <person name="Ward L.M."/>
            <person name="Pace L.A."/>
            <person name="Fischer W.W."/>
        </authorList>
    </citation>
    <scope>NUCLEOTIDE SEQUENCE [LARGE SCALE GENOMIC DNA]</scope>
    <source>
        <strain evidence="2 3">GNS-1</strain>
    </source>
</reference>
<dbReference type="PATRIC" id="fig|869279.4.peg.363"/>
<sequence>MGFNTAVFYDIENLLKGYSFSQQMVANLSLKDILETVRQTGKIGQIALQRAYANWSDPRLAIMRGEINELGIDPIQVFGFSRDQKKNAADIQLAIDAIDLAHVRPSLEVFVIVSGDGGFAALAKKLHEYGKVVVGCAYRTATNKTFQAVCDAFVWINDPDEGEEERPQRAAASAPSGVSSMVEVYDPRNVRLAQRIKPLKTLTPDGIVAKTREILEWYARDPTSQTDLTRSGIYLSVIQEAIKYAVPGFQPIRLGFAKFIEYMQYVCKGTDFCIARPLNSQAVLALRSAVQKGVEILPDVDRREVHTPETYRSILATGSPIFRLPSASDFYAVVSWLAQHPVQQSDIGSAIEAIVAGLDGEISSEAVKLALLSLVSANVFLREPEGVSLSEQRLSLPLENRSAAVILDKVRKAARQKLTGVLGEVREEVLQGLIPEIG</sequence>
<organism evidence="2 3">
    <name type="scientific">Thermanaerothrix daxensis</name>
    <dbReference type="NCBI Taxonomy" id="869279"/>
    <lineage>
        <taxon>Bacteria</taxon>
        <taxon>Bacillati</taxon>
        <taxon>Chloroflexota</taxon>
        <taxon>Anaerolineae</taxon>
        <taxon>Anaerolineales</taxon>
        <taxon>Anaerolineaceae</taxon>
        <taxon>Thermanaerothrix</taxon>
    </lineage>
</organism>
<dbReference type="Proteomes" id="UP000050544">
    <property type="component" value="Unassembled WGS sequence"/>
</dbReference>
<dbReference type="GO" id="GO:0004540">
    <property type="term" value="F:RNA nuclease activity"/>
    <property type="evidence" value="ECO:0007669"/>
    <property type="project" value="InterPro"/>
</dbReference>
<comment type="caution">
    <text evidence="2">The sequence shown here is derived from an EMBL/GenBank/DDBJ whole genome shotgun (WGS) entry which is preliminary data.</text>
</comment>
<proteinExistence type="predicted"/>
<dbReference type="EMBL" id="LGKO01000002">
    <property type="protein sequence ID" value="KPL83965.1"/>
    <property type="molecule type" value="Genomic_DNA"/>
</dbReference>
<feature type="domain" description="NYN" evidence="1">
    <location>
        <begin position="5"/>
        <end position="156"/>
    </location>
</feature>
<protein>
    <recommendedName>
        <fullName evidence="1">NYN domain-containing protein</fullName>
    </recommendedName>
</protein>
<dbReference type="AlphaFoldDB" id="A0A0P6Y4J7"/>
<dbReference type="STRING" id="869279.SE15_01815"/>
<accession>A0A0P6Y4J7</accession>
<dbReference type="Gene3D" id="3.40.50.1010">
    <property type="entry name" value="5'-nuclease"/>
    <property type="match status" value="1"/>
</dbReference>